<dbReference type="AlphaFoldDB" id="A0A3R5XUL8"/>
<evidence type="ECO:0000313" key="2">
    <source>
        <dbReference type="Proteomes" id="UP000287701"/>
    </source>
</evidence>
<dbReference type="Gene3D" id="1.10.720.160">
    <property type="match status" value="1"/>
</dbReference>
<name>A0A3R5XUL8_ORNRH</name>
<dbReference type="OrthoDB" id="871343at2"/>
<organism evidence="1 2">
    <name type="scientific">Ornithobacterium rhinotracheale</name>
    <dbReference type="NCBI Taxonomy" id="28251"/>
    <lineage>
        <taxon>Bacteria</taxon>
        <taxon>Pseudomonadati</taxon>
        <taxon>Bacteroidota</taxon>
        <taxon>Flavobacteriia</taxon>
        <taxon>Flavobacteriales</taxon>
        <taxon>Weeksellaceae</taxon>
        <taxon>Ornithobacterium</taxon>
    </lineage>
</organism>
<reference evidence="1 2" key="1">
    <citation type="submission" date="2019-01" db="EMBL/GenBank/DDBJ databases">
        <title>Whole Genome of Ornithobacterium rhinotracheale FARPER-174b.</title>
        <authorList>
            <person name="Tataje-Lavanda L.A."/>
            <person name="Montalvan A."/>
            <person name="Montesinos R."/>
            <person name="Zimic M."/>
            <person name="Fernandez-Sanchez M."/>
            <person name="Fernandez-Diaz M."/>
        </authorList>
    </citation>
    <scope>NUCLEOTIDE SEQUENCE [LARGE SCALE GENOMIC DNA]</scope>
    <source>
        <strain evidence="1 2">FARPER-174b</strain>
    </source>
</reference>
<dbReference type="CDD" id="cd24079">
    <property type="entry name" value="ASKHA_NBD_PG1100-like"/>
    <property type="match status" value="1"/>
</dbReference>
<proteinExistence type="predicted"/>
<dbReference type="PANTHER" id="PTHR43190">
    <property type="entry name" value="N-ACETYL-D-GLUCOSAMINE KINASE"/>
    <property type="match status" value="1"/>
</dbReference>
<dbReference type="SUPFAM" id="SSF53067">
    <property type="entry name" value="Actin-like ATPase domain"/>
    <property type="match status" value="2"/>
</dbReference>
<protein>
    <submittedName>
        <fullName evidence="1">ATPase</fullName>
    </submittedName>
</protein>
<dbReference type="PANTHER" id="PTHR43190:SF3">
    <property type="entry name" value="N-ACETYL-D-GLUCOSAMINE KINASE"/>
    <property type="match status" value="1"/>
</dbReference>
<gene>
    <name evidence="1" type="ORF">EQP59_05820</name>
</gene>
<dbReference type="EMBL" id="CP035107">
    <property type="protein sequence ID" value="QAR30882.1"/>
    <property type="molecule type" value="Genomic_DNA"/>
</dbReference>
<evidence type="ECO:0000313" key="1">
    <source>
        <dbReference type="EMBL" id="QAR30882.1"/>
    </source>
</evidence>
<dbReference type="Proteomes" id="UP000287701">
    <property type="component" value="Chromosome"/>
</dbReference>
<dbReference type="RefSeq" id="WP_128501347.1">
    <property type="nucleotide sequence ID" value="NZ_CP035107.1"/>
</dbReference>
<dbReference type="InterPro" id="IPR043129">
    <property type="entry name" value="ATPase_NBD"/>
</dbReference>
<dbReference type="Gene3D" id="3.30.420.40">
    <property type="match status" value="2"/>
</dbReference>
<dbReference type="InterPro" id="IPR052519">
    <property type="entry name" value="Euk-type_GlcNAc_Kinase"/>
</dbReference>
<accession>A0A3R5XUL8</accession>
<sequence>MNEITTIVESGSTKSDWIFLNAENQIVLRTQSIGLNPLFIQAEGIEKALAQNSELGAFSDKTTQIYFYGAGVPTESLKNEIKNGILAHFPHAEISIESDLKAACLAAYRGEPCLVAILGTGSNACFFDGEEIWQETPSLGFILGDEGSGNHIGRNLVRDYFSKKMPKNLAEKFYQKYHLNKDELLMKVYKSAHPNTFLASLNEFANEHRHEVYIQQLIEKCLTEFVEYQILPYAQKNDCKINFIGSIAHTHHEILEIVCDKFYLKLGKIIQKPIDDLVAYHIQHRKK</sequence>